<dbReference type="PANTHER" id="PTHR31632:SF2">
    <property type="entry name" value="PLASMA MEMBRANE IRON PERMEASE"/>
    <property type="match status" value="1"/>
</dbReference>
<comment type="similarity">
    <text evidence="2">Belongs to the oxidase-dependent Fe transporter (OFeT) (TC 9.A.10.1) family.</text>
</comment>
<keyword evidence="5 7" id="KW-0472">Membrane</keyword>
<gene>
    <name evidence="8" type="ORF">J4H92_13135</name>
</gene>
<dbReference type="PANTHER" id="PTHR31632">
    <property type="entry name" value="IRON TRANSPORTER FTH1"/>
    <property type="match status" value="1"/>
</dbReference>
<keyword evidence="4 7" id="KW-1133">Transmembrane helix</keyword>
<organism evidence="8 9">
    <name type="scientific">Leucobacter weissii</name>
    <dbReference type="NCBI Taxonomy" id="1983706"/>
    <lineage>
        <taxon>Bacteria</taxon>
        <taxon>Bacillati</taxon>
        <taxon>Actinomycetota</taxon>
        <taxon>Actinomycetes</taxon>
        <taxon>Micrococcales</taxon>
        <taxon>Microbacteriaceae</taxon>
        <taxon>Leucobacter</taxon>
    </lineage>
</organism>
<evidence type="ECO:0000256" key="4">
    <source>
        <dbReference type="ARBA" id="ARBA00022989"/>
    </source>
</evidence>
<dbReference type="InterPro" id="IPR004923">
    <property type="entry name" value="FTR1/Fip1/EfeU"/>
</dbReference>
<dbReference type="GO" id="GO:0033573">
    <property type="term" value="C:high-affinity iron permease complex"/>
    <property type="evidence" value="ECO:0007669"/>
    <property type="project" value="InterPro"/>
</dbReference>
<proteinExistence type="inferred from homology"/>
<evidence type="ECO:0000256" key="6">
    <source>
        <dbReference type="SAM" id="MobiDB-lite"/>
    </source>
</evidence>
<name>A0A939S6Z0_9MICO</name>
<feature type="transmembrane region" description="Helical" evidence="7">
    <location>
        <begin position="71"/>
        <end position="89"/>
    </location>
</feature>
<evidence type="ECO:0000313" key="8">
    <source>
        <dbReference type="EMBL" id="MBO1902889.1"/>
    </source>
</evidence>
<comment type="caution">
    <text evidence="8">The sequence shown here is derived from an EMBL/GenBank/DDBJ whole genome shotgun (WGS) entry which is preliminary data.</text>
</comment>
<feature type="transmembrane region" description="Helical" evidence="7">
    <location>
        <begin position="109"/>
        <end position="128"/>
    </location>
</feature>
<dbReference type="AlphaFoldDB" id="A0A939S6Z0"/>
<reference evidence="8" key="1">
    <citation type="submission" date="2021-03" db="EMBL/GenBank/DDBJ databases">
        <title>Leucobacter chromiisoli sp. nov., isolated from chromium-containing soil of chemical plant.</title>
        <authorList>
            <person name="Xu Z."/>
        </authorList>
    </citation>
    <scope>NUCLEOTIDE SEQUENCE</scope>
    <source>
        <strain evidence="8">S27</strain>
    </source>
</reference>
<evidence type="ECO:0000256" key="1">
    <source>
        <dbReference type="ARBA" id="ARBA00004141"/>
    </source>
</evidence>
<keyword evidence="9" id="KW-1185">Reference proteome</keyword>
<evidence type="ECO:0000256" key="7">
    <source>
        <dbReference type="SAM" id="Phobius"/>
    </source>
</evidence>
<dbReference type="EMBL" id="JAGDYM010000015">
    <property type="protein sequence ID" value="MBO1902889.1"/>
    <property type="molecule type" value="Genomic_DNA"/>
</dbReference>
<dbReference type="NCBIfam" id="NF041756">
    <property type="entry name" value="EfeU"/>
    <property type="match status" value="1"/>
</dbReference>
<feature type="transmembrane region" description="Helical" evidence="7">
    <location>
        <begin position="39"/>
        <end position="59"/>
    </location>
</feature>
<feature type="region of interest" description="Disordered" evidence="6">
    <location>
        <begin position="300"/>
        <end position="336"/>
    </location>
</feature>
<comment type="subcellular location">
    <subcellularLocation>
        <location evidence="1">Membrane</location>
        <topology evidence="1">Multi-pass membrane protein</topology>
    </subcellularLocation>
</comment>
<feature type="transmembrane region" description="Helical" evidence="7">
    <location>
        <begin position="176"/>
        <end position="196"/>
    </location>
</feature>
<feature type="transmembrane region" description="Helical" evidence="7">
    <location>
        <begin position="269"/>
        <end position="290"/>
    </location>
</feature>
<protein>
    <submittedName>
        <fullName evidence="8">FTR1 family protein</fullName>
    </submittedName>
</protein>
<evidence type="ECO:0000256" key="2">
    <source>
        <dbReference type="ARBA" id="ARBA00008333"/>
    </source>
</evidence>
<dbReference type="Pfam" id="PF03239">
    <property type="entry name" value="FTR1"/>
    <property type="match status" value="1"/>
</dbReference>
<evidence type="ECO:0000256" key="3">
    <source>
        <dbReference type="ARBA" id="ARBA00022692"/>
    </source>
</evidence>
<dbReference type="GO" id="GO:0015093">
    <property type="term" value="F:ferrous iron transmembrane transporter activity"/>
    <property type="evidence" value="ECO:0007669"/>
    <property type="project" value="TreeGrafter"/>
</dbReference>
<feature type="transmembrane region" description="Helical" evidence="7">
    <location>
        <begin position="6"/>
        <end position="27"/>
    </location>
</feature>
<evidence type="ECO:0000313" key="9">
    <source>
        <dbReference type="Proteomes" id="UP000664382"/>
    </source>
</evidence>
<feature type="transmembrane region" description="Helical" evidence="7">
    <location>
        <begin position="140"/>
        <end position="164"/>
    </location>
</feature>
<sequence length="336" mass="36479">MFFASFLIGLREGLEAALIIGILLAYVGKLGRDDVKQKIWLGVWIAVGLSLALGALFTFGRYGLSFTAQEVIGGSMSLLAVAMVTWMVFWMMNTGSKLKDELQTGVDRALLIGSGWAIFWLAFVSVAREGIETTLMLWGWAGNLVAAAGAVVGILIAVGIGYLFNRGMLRINLRVFFAWTGTFLIIVSAGVLAYGIHDLQEAAVLPGPFSGSPITPTNFRTGEVLTGFTDSPFWAAAYPFGWAFNLEHVIEPSGMLAAFLKGTVGFVPLMSWLEVTLWALYLAIVFPFFIRQVIRARKEASDRAKGGKSRAHQTPTPPSDRRSDALETADAQQGEI</sequence>
<dbReference type="Proteomes" id="UP000664382">
    <property type="component" value="Unassembled WGS sequence"/>
</dbReference>
<keyword evidence="3 7" id="KW-0812">Transmembrane</keyword>
<accession>A0A939S6Z0</accession>
<evidence type="ECO:0000256" key="5">
    <source>
        <dbReference type="ARBA" id="ARBA00023136"/>
    </source>
</evidence>